<proteinExistence type="predicted"/>
<accession>J9GRT6</accession>
<feature type="region of interest" description="Disordered" evidence="1">
    <location>
        <begin position="121"/>
        <end position="141"/>
    </location>
</feature>
<gene>
    <name evidence="2" type="ORF">EVA_00868</name>
</gene>
<feature type="compositionally biased region" description="Polar residues" evidence="1">
    <location>
        <begin position="121"/>
        <end position="133"/>
    </location>
</feature>
<evidence type="ECO:0000256" key="1">
    <source>
        <dbReference type="SAM" id="MobiDB-lite"/>
    </source>
</evidence>
<keyword evidence="2" id="KW-0547">Nucleotide-binding</keyword>
<reference evidence="2" key="1">
    <citation type="journal article" date="2012" name="PLoS ONE">
        <title>Gene sets for utilization of primary and secondary nutrition supplies in the distal gut of endangered iberian lynx.</title>
        <authorList>
            <person name="Alcaide M."/>
            <person name="Messina E."/>
            <person name="Richter M."/>
            <person name="Bargiela R."/>
            <person name="Peplies J."/>
            <person name="Huws S.A."/>
            <person name="Newbold C.J."/>
            <person name="Golyshin P.N."/>
            <person name="Simon M.A."/>
            <person name="Lopez G."/>
            <person name="Yakimov M.M."/>
            <person name="Ferrer M."/>
        </authorList>
    </citation>
    <scope>NUCLEOTIDE SEQUENCE</scope>
</reference>
<organism evidence="2">
    <name type="scientific">gut metagenome</name>
    <dbReference type="NCBI Taxonomy" id="749906"/>
    <lineage>
        <taxon>unclassified sequences</taxon>
        <taxon>metagenomes</taxon>
        <taxon>organismal metagenomes</taxon>
    </lineage>
</organism>
<comment type="caution">
    <text evidence="2">The sequence shown here is derived from an EMBL/GenBank/DDBJ whole genome shotgun (WGS) entry which is preliminary data.</text>
</comment>
<evidence type="ECO:0000313" key="2">
    <source>
        <dbReference type="EMBL" id="EJX10609.1"/>
    </source>
</evidence>
<dbReference type="AlphaFoldDB" id="J9GRT6"/>
<keyword evidence="2" id="KW-0067">ATP-binding</keyword>
<sequence length="141" mass="16176">MGPEKYTAKKSAGIRQPTRGKVSVPKDCVIAYLPQRLMTEDGRTIFEKTTQAFAHLHEMNISVEFTNFWKQRKWNHSTNWNTTINLHNSKGVFIFAAKQKNNHDEDKSSLDQLSAFSQHTNTGSARYASSSSHQRLDVYEK</sequence>
<name>J9GRT6_9ZZZZ</name>
<dbReference type="EMBL" id="AMCI01000148">
    <property type="protein sequence ID" value="EJX10609.1"/>
    <property type="molecule type" value="Genomic_DNA"/>
</dbReference>
<dbReference type="GO" id="GO:0005524">
    <property type="term" value="F:ATP binding"/>
    <property type="evidence" value="ECO:0007669"/>
    <property type="project" value="UniProtKB-KW"/>
</dbReference>
<protein>
    <submittedName>
        <fullName evidence="2">ABC transporter, ATP-binding protein</fullName>
    </submittedName>
</protein>